<dbReference type="PANTHER" id="PTHR30349">
    <property type="entry name" value="PHAGE INTEGRASE-RELATED"/>
    <property type="match status" value="1"/>
</dbReference>
<dbReference type="InterPro" id="IPR002104">
    <property type="entry name" value="Integrase_catalytic"/>
</dbReference>
<comment type="similarity">
    <text evidence="1">Belongs to the 'phage' integrase family.</text>
</comment>
<feature type="domain" description="Tyr recombinase" evidence="5">
    <location>
        <begin position="230"/>
        <end position="427"/>
    </location>
</feature>
<evidence type="ECO:0000313" key="7">
    <source>
        <dbReference type="Proteomes" id="UP000548707"/>
    </source>
</evidence>
<dbReference type="AlphaFoldDB" id="A0AB36CS58"/>
<dbReference type="Gene3D" id="1.10.150.130">
    <property type="match status" value="1"/>
</dbReference>
<dbReference type="GO" id="GO:0003677">
    <property type="term" value="F:DNA binding"/>
    <property type="evidence" value="ECO:0007669"/>
    <property type="project" value="UniProtKB-KW"/>
</dbReference>
<dbReference type="InterPro" id="IPR010998">
    <property type="entry name" value="Integrase_recombinase_N"/>
</dbReference>
<keyword evidence="4" id="KW-0233">DNA recombination</keyword>
<protein>
    <submittedName>
        <fullName evidence="6">Site-specific integrase</fullName>
    </submittedName>
</protein>
<dbReference type="InterPro" id="IPR013762">
    <property type="entry name" value="Integrase-like_cat_sf"/>
</dbReference>
<proteinExistence type="inferred from homology"/>
<dbReference type="GO" id="GO:0006310">
    <property type="term" value="P:DNA recombination"/>
    <property type="evidence" value="ECO:0007669"/>
    <property type="project" value="UniProtKB-KW"/>
</dbReference>
<dbReference type="RefSeq" id="WP_169856781.1">
    <property type="nucleotide sequence ID" value="NZ_JAAQXV010000002.1"/>
</dbReference>
<keyword evidence="2" id="KW-0229">DNA integration</keyword>
<dbReference type="CDD" id="cd01184">
    <property type="entry name" value="INT_C_like_1"/>
    <property type="match status" value="1"/>
</dbReference>
<gene>
    <name evidence="6" type="ORF">HBO26_06630</name>
</gene>
<dbReference type="Gene3D" id="1.10.443.10">
    <property type="entry name" value="Intergrase catalytic core"/>
    <property type="match status" value="1"/>
</dbReference>
<comment type="caution">
    <text evidence="6">The sequence shown here is derived from an EMBL/GenBank/DDBJ whole genome shotgun (WGS) entry which is preliminary data.</text>
</comment>
<evidence type="ECO:0000313" key="6">
    <source>
        <dbReference type="EMBL" id="NMZ78972.1"/>
    </source>
</evidence>
<accession>A0AB36CS58</accession>
<name>A0AB36CS58_9PSED</name>
<evidence type="ECO:0000256" key="4">
    <source>
        <dbReference type="ARBA" id="ARBA00023172"/>
    </source>
</evidence>
<evidence type="ECO:0000259" key="5">
    <source>
        <dbReference type="PROSITE" id="PS51898"/>
    </source>
</evidence>
<dbReference type="SUPFAM" id="SSF56349">
    <property type="entry name" value="DNA breaking-rejoining enzymes"/>
    <property type="match status" value="1"/>
</dbReference>
<evidence type="ECO:0000256" key="3">
    <source>
        <dbReference type="ARBA" id="ARBA00023125"/>
    </source>
</evidence>
<dbReference type="PROSITE" id="PS51898">
    <property type="entry name" value="TYR_RECOMBINASE"/>
    <property type="match status" value="1"/>
</dbReference>
<dbReference type="Proteomes" id="UP000548707">
    <property type="component" value="Unassembled WGS sequence"/>
</dbReference>
<dbReference type="Pfam" id="PF00589">
    <property type="entry name" value="Phage_integrase"/>
    <property type="match status" value="1"/>
</dbReference>
<evidence type="ECO:0000256" key="1">
    <source>
        <dbReference type="ARBA" id="ARBA00008857"/>
    </source>
</evidence>
<dbReference type="InterPro" id="IPR050090">
    <property type="entry name" value="Tyrosine_recombinase_XerCD"/>
</dbReference>
<keyword evidence="3" id="KW-0238">DNA-binding</keyword>
<organism evidence="6 7">
    <name type="scientific">Pseudomonas mandelii</name>
    <dbReference type="NCBI Taxonomy" id="75612"/>
    <lineage>
        <taxon>Bacteria</taxon>
        <taxon>Pseudomonadati</taxon>
        <taxon>Pseudomonadota</taxon>
        <taxon>Gammaproteobacteria</taxon>
        <taxon>Pseudomonadales</taxon>
        <taxon>Pseudomonadaceae</taxon>
        <taxon>Pseudomonas</taxon>
    </lineage>
</organism>
<dbReference type="InterPro" id="IPR011010">
    <property type="entry name" value="DNA_brk_join_enz"/>
</dbReference>
<dbReference type="PANTHER" id="PTHR30349:SF41">
    <property type="entry name" value="INTEGRASE_RECOMBINASE PROTEIN MJ0367-RELATED"/>
    <property type="match status" value="1"/>
</dbReference>
<dbReference type="GO" id="GO:0015074">
    <property type="term" value="P:DNA integration"/>
    <property type="evidence" value="ECO:0007669"/>
    <property type="project" value="UniProtKB-KW"/>
</dbReference>
<sequence>MTYIVRRQSVYYLNLRLPKHLFPNRHTLRMCLNIRERQSALFVAASLAQQVLGHLSEHPLTDIPTLRKLCSEWRDKCPAPPSMHRPHHPIAKPAKSIADGPALSTLSKLYIEEGKRGGTWREVSTHEVERSLRDLLELMGDMPASVFDVHQARLLKDRLSRCPQYFALLPQFKGKTLMQVIDFGGTYKTITAVTVNNRLRKLSAFMNWCKSNGYVAENPLMGLKVMTGSAKEARLSFEQHDLSTLLNLDALKTEACKHPWRYWLPLLGRLTGMRLEEICQLHVADFITLQGIDCIRIDDSHESKKLKNSSSRRTLPIHPTLIRLGLLDYVQIQRTQNSDRLFPELEPVRGKLGHAPSKWFSRYRIKMGITDPKKTFHSFRHTMIDDLREAGVQDSLIKRIAGHEDSAVTFGVYGSRIPIKAMAEAIQHLSFEF</sequence>
<dbReference type="EMBL" id="JAAQXV010000002">
    <property type="protein sequence ID" value="NMZ78972.1"/>
    <property type="molecule type" value="Genomic_DNA"/>
</dbReference>
<evidence type="ECO:0000256" key="2">
    <source>
        <dbReference type="ARBA" id="ARBA00022908"/>
    </source>
</evidence>
<reference evidence="6 7" key="1">
    <citation type="journal article" date="2020" name="Front. Microbiol.">
        <title>Genetic Organization of the aprX-lipA2 Operon Affects the Proteolytic Potential of Pseudomonas Species in Milk.</title>
        <authorList>
            <person name="Maier C."/>
            <person name="Huptas C."/>
            <person name="von Neubeck M."/>
            <person name="Scherer S."/>
            <person name="Wenning M."/>
            <person name="Lucking G."/>
        </authorList>
    </citation>
    <scope>NUCLEOTIDE SEQUENCE [LARGE SCALE GENOMIC DNA]</scope>
    <source>
        <strain evidence="6 7">WS 5114</strain>
    </source>
</reference>